<evidence type="ECO:0000256" key="3">
    <source>
        <dbReference type="ARBA" id="ARBA00023274"/>
    </source>
</evidence>
<dbReference type="GO" id="GO:1990904">
    <property type="term" value="C:ribonucleoprotein complex"/>
    <property type="evidence" value="ECO:0007669"/>
    <property type="project" value="UniProtKB-KW"/>
</dbReference>
<evidence type="ECO:0000313" key="7">
    <source>
        <dbReference type="Proteomes" id="UP000011185"/>
    </source>
</evidence>
<accession>L7JTS4</accession>
<dbReference type="Pfam" id="PF03297">
    <property type="entry name" value="Ribosomal_S25"/>
    <property type="match status" value="1"/>
</dbReference>
<organism evidence="6 7">
    <name type="scientific">Trachipleistophora hominis</name>
    <name type="common">Microsporidian parasite</name>
    <dbReference type="NCBI Taxonomy" id="72359"/>
    <lineage>
        <taxon>Eukaryota</taxon>
        <taxon>Fungi</taxon>
        <taxon>Fungi incertae sedis</taxon>
        <taxon>Microsporidia</taxon>
        <taxon>Pleistophoridae</taxon>
        <taxon>Trachipleistophora</taxon>
    </lineage>
</organism>
<proteinExistence type="inferred from homology"/>
<protein>
    <recommendedName>
        <fullName evidence="4">40S ribosomal protein S25</fullName>
    </recommendedName>
</protein>
<dbReference type="InterPro" id="IPR004977">
    <property type="entry name" value="Ribosomal_eS25"/>
</dbReference>
<keyword evidence="7" id="KW-1185">Reference proteome</keyword>
<sequence length="150" mass="16987">MKGRRTSLSAYAHVFTHKIFSPSMAKKAPESKASKEAKIAKSSSKEKKKWTTGKTKDEVSRQACVDPELLGKIVKDVPNMKMITRSTLVEKYNINLYSSIRVLRWLCENEIVGCVSAGRRLKVYCGSKFVKKEVVEDVTKKEEELEAWGN</sequence>
<comment type="similarity">
    <text evidence="1 4">Belongs to the eukaryotic ribosomal protein eS25 family.</text>
</comment>
<keyword evidence="2 4" id="KW-0689">Ribosomal protein</keyword>
<dbReference type="InParanoid" id="L7JTS4"/>
<evidence type="ECO:0000313" key="6">
    <source>
        <dbReference type="EMBL" id="ELQ74819.1"/>
    </source>
</evidence>
<dbReference type="EMBL" id="JH994021">
    <property type="protein sequence ID" value="ELQ74819.1"/>
    <property type="molecule type" value="Genomic_DNA"/>
</dbReference>
<dbReference type="GO" id="GO:0005840">
    <property type="term" value="C:ribosome"/>
    <property type="evidence" value="ECO:0007669"/>
    <property type="project" value="UniProtKB-KW"/>
</dbReference>
<dbReference type="OrthoDB" id="10263513at2759"/>
<dbReference type="FunCoup" id="L7JTS4">
    <property type="interactions" value="177"/>
</dbReference>
<feature type="region of interest" description="Disordered" evidence="5">
    <location>
        <begin position="23"/>
        <end position="57"/>
    </location>
</feature>
<keyword evidence="3 4" id="KW-0687">Ribonucleoprotein</keyword>
<reference evidence="6 7" key="1">
    <citation type="journal article" date="2012" name="PLoS Pathog.">
        <title>The genome of the obligate intracellular parasite Trachipleistophora hominis: new insights into microsporidian genome dynamics and reductive evolution.</title>
        <authorList>
            <person name="Heinz E."/>
            <person name="Williams T.A."/>
            <person name="Nakjang S."/>
            <person name="Noel C.J."/>
            <person name="Swan D.C."/>
            <person name="Goldberg A.V."/>
            <person name="Harris S.R."/>
            <person name="Weinmaier T."/>
            <person name="Markert S."/>
            <person name="Becher D."/>
            <person name="Bernhardt J."/>
            <person name="Dagan T."/>
            <person name="Hacker C."/>
            <person name="Lucocq J.M."/>
            <person name="Schweder T."/>
            <person name="Rattei T."/>
            <person name="Hall N."/>
            <person name="Hirt R.P."/>
            <person name="Embley T.M."/>
        </authorList>
    </citation>
    <scope>NUCLEOTIDE SEQUENCE [LARGE SCALE GENOMIC DNA]</scope>
</reference>
<name>L7JTS4_TRAHO</name>
<evidence type="ECO:0000256" key="1">
    <source>
        <dbReference type="ARBA" id="ARBA00009106"/>
    </source>
</evidence>
<dbReference type="AlphaFoldDB" id="L7JTS4"/>
<evidence type="ECO:0000256" key="4">
    <source>
        <dbReference type="RuleBase" id="RU366057"/>
    </source>
</evidence>
<evidence type="ECO:0000256" key="2">
    <source>
        <dbReference type="ARBA" id="ARBA00022980"/>
    </source>
</evidence>
<dbReference type="OMA" id="KKKWTTG"/>
<dbReference type="HOGENOM" id="CLU_129470_3_0_1"/>
<dbReference type="STRING" id="72359.L7JTS4"/>
<dbReference type="Gene3D" id="3.30.63.20">
    <property type="match status" value="1"/>
</dbReference>
<gene>
    <name evidence="6" type="ORF">THOM_2251</name>
</gene>
<dbReference type="Proteomes" id="UP000011185">
    <property type="component" value="Unassembled WGS sequence"/>
</dbReference>
<dbReference type="PANTHER" id="PTHR12850">
    <property type="entry name" value="40S RIBOSOMAL PROTEIN S25"/>
    <property type="match status" value="1"/>
</dbReference>
<evidence type="ECO:0000256" key="5">
    <source>
        <dbReference type="SAM" id="MobiDB-lite"/>
    </source>
</evidence>
<dbReference type="VEuPathDB" id="MicrosporidiaDB:THOM_2251"/>
<feature type="compositionally biased region" description="Basic and acidic residues" evidence="5">
    <location>
        <begin position="27"/>
        <end position="45"/>
    </location>
</feature>